<dbReference type="Pfam" id="PF00567">
    <property type="entry name" value="TUDOR"/>
    <property type="match status" value="3"/>
</dbReference>
<keyword evidence="5" id="KW-0744">Spermatogenesis</keyword>
<dbReference type="InterPro" id="IPR035437">
    <property type="entry name" value="SNase_OB-fold_sf"/>
</dbReference>
<dbReference type="Gene3D" id="3.30.420.610">
    <property type="entry name" value="LOTUS domain-like"/>
    <property type="match status" value="3"/>
</dbReference>
<dbReference type="GO" id="GO:0007283">
    <property type="term" value="P:spermatogenesis"/>
    <property type="evidence" value="ECO:0007669"/>
    <property type="project" value="UniProtKB-KW"/>
</dbReference>
<dbReference type="InterPro" id="IPR002999">
    <property type="entry name" value="Tudor"/>
</dbReference>
<dbReference type="InterPro" id="IPR041966">
    <property type="entry name" value="LOTUS-like"/>
</dbReference>
<keyword evidence="3" id="KW-0677">Repeat</keyword>
<dbReference type="PROSITE" id="PS50304">
    <property type="entry name" value="TUDOR"/>
    <property type="match status" value="3"/>
</dbReference>
<feature type="domain" description="HTH OST-type" evidence="8">
    <location>
        <begin position="139"/>
        <end position="209"/>
    </location>
</feature>
<feature type="region of interest" description="Disordered" evidence="6">
    <location>
        <begin position="208"/>
        <end position="254"/>
    </location>
</feature>
<protein>
    <recommendedName>
        <fullName evidence="11">Tudor domain-containing protein 7B</fullName>
    </recommendedName>
</protein>
<evidence type="ECO:0000256" key="1">
    <source>
        <dbReference type="ARBA" id="ARBA00004496"/>
    </source>
</evidence>
<evidence type="ECO:0000259" key="7">
    <source>
        <dbReference type="PROSITE" id="PS50304"/>
    </source>
</evidence>
<dbReference type="Gene3D" id="2.30.30.140">
    <property type="match status" value="3"/>
</dbReference>
<feature type="compositionally biased region" description="Low complexity" evidence="6">
    <location>
        <begin position="228"/>
        <end position="254"/>
    </location>
</feature>
<dbReference type="PANTHER" id="PTHR22948:SF14">
    <property type="entry name" value="TUDOR DOMAIN-CONTAINING PROTEIN 7"/>
    <property type="match status" value="1"/>
</dbReference>
<keyword evidence="4" id="KW-0221">Differentiation</keyword>
<feature type="domain" description="HTH OST-type" evidence="8">
    <location>
        <begin position="3"/>
        <end position="76"/>
    </location>
</feature>
<dbReference type="Proteomes" id="UP000694523">
    <property type="component" value="Unplaced"/>
</dbReference>
<evidence type="ECO:0000259" key="8">
    <source>
        <dbReference type="PROSITE" id="PS51644"/>
    </source>
</evidence>
<dbReference type="Gene3D" id="2.40.50.90">
    <property type="match status" value="3"/>
</dbReference>
<sequence length="897" mass="100820">MADPELVKKMLGAILQAQRSGLSAARLQSEYRELTGDAIPLTQMGHSSLSALLDSLPTTVRAENTASGEVLYFVSGAGEKRNMAKVVARQRSSKKTGRAHLVNTEMRVKPDNPLVIHGEGQCFFLPAPMNVADRRQPYSSQLVQGRLREILAKYSNGFWVSKLPQIYRELYKEELHPMVLRQLNTWTHICTVERTSCSSPSELLLYPAEEQSTSPDSDSPTPQPSSPAPQQQSPASSPSPTSSHSPSSSSPAALSPELQVKLEELLLKYPNGLWAHALPKLYQDTYKVCTVPTFTYTSQLAQYYLVRLVALELFSCPALAHRYIGEGYNQAQERMEDEMRRFYGPDQNSTMSPQLDQLVAVRAVEEEVLRAQVCQLLQEKVKVYYVDYGFSEVISKTKVYDLNERFYILPFQATKCKLAGLEPFCQEPAVLKTFERMASGKILLAEMLERGERPLVVLYDTSQDDDVNINTACVRAMMDRSLASPLQVDSVYMGATVTSVSSDGSLYCQLPSRGLLKLKNILDNIETHFQSQVTSEYLVSLPFCGKGCLARYKGKWARVEITNLHGSRVLDILFIDLGAQASVEVFELREIPQAFLRDLLIIPAQAVKCCLSDLSVSVGSWTPEAVHWLRERALHLTDCSIKVAKVDETNGCVHVHLFTDKNFHDATRSLNHQMAQSQLFKRHPDVFLTSLRSAVYSRTAVLHCFDCLLPGHNLDVYVSVACHPGYFVLQPWRDMYKLVVLMGEMILFYSKTEEQQLSVAKGQVYAAKVDNNWYRVLVKGVLSNGLVSVYELDYGKHEVVSSTQLRSLVPDFTRLPFQALTAQLAGVKQRQWSEEASIVFRNHVERKALVAQLDALQEAPEPWERRLTVFLVDTSQDEKDVWVHDIMADLNKVVVNG</sequence>
<proteinExistence type="predicted"/>
<dbReference type="GO" id="GO:0005737">
    <property type="term" value="C:cytoplasm"/>
    <property type="evidence" value="ECO:0007669"/>
    <property type="project" value="UniProtKB-SubCell"/>
</dbReference>
<comment type="subcellular location">
    <subcellularLocation>
        <location evidence="1">Cytoplasm</location>
    </subcellularLocation>
</comment>
<feature type="domain" description="Tudor" evidence="7">
    <location>
        <begin position="352"/>
        <end position="409"/>
    </location>
</feature>
<evidence type="ECO:0000313" key="9">
    <source>
        <dbReference type="Ensembl" id="ENSNMLP00000010029.1"/>
    </source>
</evidence>
<dbReference type="Ensembl" id="ENSNMLT00000011328.1">
    <property type="protein sequence ID" value="ENSNMLP00000010029.1"/>
    <property type="gene ID" value="ENSNMLG00000006922.1"/>
</dbReference>
<dbReference type="GO" id="GO:0030154">
    <property type="term" value="P:cell differentiation"/>
    <property type="evidence" value="ECO:0007669"/>
    <property type="project" value="UniProtKB-KW"/>
</dbReference>
<dbReference type="PANTHER" id="PTHR22948">
    <property type="entry name" value="TUDOR DOMAIN CONTAINING PROTEIN"/>
    <property type="match status" value="1"/>
</dbReference>
<keyword evidence="2" id="KW-0963">Cytoplasm</keyword>
<dbReference type="SMART" id="SM00333">
    <property type="entry name" value="TUDOR"/>
    <property type="match status" value="3"/>
</dbReference>
<evidence type="ECO:0000256" key="2">
    <source>
        <dbReference type="ARBA" id="ARBA00022490"/>
    </source>
</evidence>
<evidence type="ECO:0008006" key="11">
    <source>
        <dbReference type="Google" id="ProtNLM"/>
    </source>
</evidence>
<evidence type="ECO:0000256" key="6">
    <source>
        <dbReference type="SAM" id="MobiDB-lite"/>
    </source>
</evidence>
<dbReference type="SUPFAM" id="SSF63748">
    <property type="entry name" value="Tudor/PWWP/MBT"/>
    <property type="match status" value="3"/>
</dbReference>
<accession>A0A8C6STI8</accession>
<dbReference type="Pfam" id="PF12872">
    <property type="entry name" value="OST-HTH"/>
    <property type="match status" value="2"/>
</dbReference>
<reference evidence="9" key="2">
    <citation type="submission" date="2025-09" db="UniProtKB">
        <authorList>
            <consortium name="Ensembl"/>
        </authorList>
    </citation>
    <scope>IDENTIFICATION</scope>
</reference>
<evidence type="ECO:0000256" key="5">
    <source>
        <dbReference type="ARBA" id="ARBA00022871"/>
    </source>
</evidence>
<dbReference type="InterPro" id="IPR025605">
    <property type="entry name" value="OST-HTH/LOTUS_dom"/>
</dbReference>
<feature type="domain" description="Tudor" evidence="7">
    <location>
        <begin position="756"/>
        <end position="815"/>
    </location>
</feature>
<reference evidence="9" key="1">
    <citation type="submission" date="2025-08" db="UniProtKB">
        <authorList>
            <consortium name="Ensembl"/>
        </authorList>
    </citation>
    <scope>IDENTIFICATION</scope>
</reference>
<keyword evidence="10" id="KW-1185">Reference proteome</keyword>
<organism evidence="9 10">
    <name type="scientific">Neogobius melanostomus</name>
    <name type="common">round goby</name>
    <dbReference type="NCBI Taxonomy" id="47308"/>
    <lineage>
        <taxon>Eukaryota</taxon>
        <taxon>Metazoa</taxon>
        <taxon>Chordata</taxon>
        <taxon>Craniata</taxon>
        <taxon>Vertebrata</taxon>
        <taxon>Euteleostomi</taxon>
        <taxon>Actinopterygii</taxon>
        <taxon>Neopterygii</taxon>
        <taxon>Teleostei</taxon>
        <taxon>Neoteleostei</taxon>
        <taxon>Acanthomorphata</taxon>
        <taxon>Gobiaria</taxon>
        <taxon>Gobiiformes</taxon>
        <taxon>Gobioidei</taxon>
        <taxon>Gobiidae</taxon>
        <taxon>Benthophilinae</taxon>
        <taxon>Neogobiini</taxon>
        <taxon>Neogobius</taxon>
    </lineage>
</organism>
<feature type="compositionally biased region" description="Low complexity" evidence="6">
    <location>
        <begin position="211"/>
        <end position="220"/>
    </location>
</feature>
<evidence type="ECO:0000256" key="3">
    <source>
        <dbReference type="ARBA" id="ARBA00022737"/>
    </source>
</evidence>
<feature type="domain" description="Tudor" evidence="7">
    <location>
        <begin position="541"/>
        <end position="598"/>
    </location>
</feature>
<dbReference type="PROSITE" id="PS51644">
    <property type="entry name" value="HTH_OST"/>
    <property type="match status" value="2"/>
</dbReference>
<dbReference type="FunFam" id="2.30.30.140:FF:000045">
    <property type="entry name" value="tudor domain-containing protein 7 isoform X1"/>
    <property type="match status" value="1"/>
</dbReference>
<name>A0A8C6STI8_9GOBI</name>
<evidence type="ECO:0000313" key="10">
    <source>
        <dbReference type="Proteomes" id="UP000694523"/>
    </source>
</evidence>
<dbReference type="InterPro" id="IPR050621">
    <property type="entry name" value="Tudor_domain_containing"/>
</dbReference>
<dbReference type="AlphaFoldDB" id="A0A8C6STI8"/>
<evidence type="ECO:0000256" key="4">
    <source>
        <dbReference type="ARBA" id="ARBA00022782"/>
    </source>
</evidence>